<protein>
    <recommendedName>
        <fullName evidence="4">Tenascin-X</fullName>
    </recommendedName>
</protein>
<sequence length="437" mass="49003">MESLLLRRKLFLIWCYNIPLCFLLLMLDAPAQVNGQTQLRPGTYGDRCSTTNPCEREANLVCINNFCQCSGSDEVFDDIRERCAVQEGKRCSPPPFQYGEYNPCVLNAYCSVDKKTCTCAKHAFPDGKGHCIKRRYFNETCSINKQCDGMRYLSCVDGRCQCEKANMFDEYYQMCKRKVGDFCLISRDCVKNAECVDSKCVCGAKYVENSDKTCALSFGQKCSASPEEFPCSDTYFACINGVCQCKNPSYELYDIKSNTCLGLVGSLCNLFMSNNRQPLRLKNCVPNAECVRRDLSALSQCECEKGFVETVSGMCQLPYGAACEKNTALFGDALTPQCDETVPLACKNSRCDCENPNDIYDPMDKSCRRMIGGQCSPSTPCVANSECVKEKCKCQSGFLPNFRGICDEDNQILPQQHIYDVVSPPPYTMYRSTPIFE</sequence>
<reference evidence="2 3" key="1">
    <citation type="submission" date="2024-08" db="EMBL/GenBank/DDBJ databases">
        <authorList>
            <person name="Cucini C."/>
            <person name="Frati F."/>
        </authorList>
    </citation>
    <scope>NUCLEOTIDE SEQUENCE [LARGE SCALE GENOMIC DNA]</scope>
</reference>
<gene>
    <name evidence="2" type="ORF">ODALV1_LOCUS2359</name>
</gene>
<comment type="caution">
    <text evidence="2">The sequence shown here is derived from an EMBL/GenBank/DDBJ whole genome shotgun (WGS) entry which is preliminary data.</text>
</comment>
<accession>A0ABP1PPN4</accession>
<evidence type="ECO:0000256" key="1">
    <source>
        <dbReference type="SAM" id="SignalP"/>
    </source>
</evidence>
<organism evidence="2 3">
    <name type="scientific">Orchesella dallaii</name>
    <dbReference type="NCBI Taxonomy" id="48710"/>
    <lineage>
        <taxon>Eukaryota</taxon>
        <taxon>Metazoa</taxon>
        <taxon>Ecdysozoa</taxon>
        <taxon>Arthropoda</taxon>
        <taxon>Hexapoda</taxon>
        <taxon>Collembola</taxon>
        <taxon>Entomobryomorpha</taxon>
        <taxon>Entomobryoidea</taxon>
        <taxon>Orchesellidae</taxon>
        <taxon>Orchesellinae</taxon>
        <taxon>Orchesella</taxon>
    </lineage>
</organism>
<dbReference type="PANTHER" id="PTHR39069">
    <property type="entry name" value="ECDYSONE-INDUCIBLE GENE E1, ISOFORM A"/>
    <property type="match status" value="1"/>
</dbReference>
<dbReference type="PANTHER" id="PTHR39069:SF8">
    <property type="entry name" value="FI17111P1"/>
    <property type="match status" value="1"/>
</dbReference>
<evidence type="ECO:0008006" key="4">
    <source>
        <dbReference type="Google" id="ProtNLM"/>
    </source>
</evidence>
<dbReference type="EMBL" id="CAXLJM020000007">
    <property type="protein sequence ID" value="CAL8072850.1"/>
    <property type="molecule type" value="Genomic_DNA"/>
</dbReference>
<proteinExistence type="predicted"/>
<evidence type="ECO:0000313" key="3">
    <source>
        <dbReference type="Proteomes" id="UP001642540"/>
    </source>
</evidence>
<feature type="signal peptide" evidence="1">
    <location>
        <begin position="1"/>
        <end position="35"/>
    </location>
</feature>
<dbReference type="Proteomes" id="UP001642540">
    <property type="component" value="Unassembled WGS sequence"/>
</dbReference>
<keyword evidence="1" id="KW-0732">Signal</keyword>
<name>A0ABP1PPN4_9HEXA</name>
<evidence type="ECO:0000313" key="2">
    <source>
        <dbReference type="EMBL" id="CAL8072850.1"/>
    </source>
</evidence>
<feature type="chain" id="PRO_5046964425" description="Tenascin-X" evidence="1">
    <location>
        <begin position="36"/>
        <end position="437"/>
    </location>
</feature>
<keyword evidence="3" id="KW-1185">Reference proteome</keyword>